<dbReference type="GO" id="GO:0006310">
    <property type="term" value="P:DNA recombination"/>
    <property type="evidence" value="ECO:0007669"/>
    <property type="project" value="UniProtKB-KW"/>
</dbReference>
<gene>
    <name evidence="4" type="ORF">niasHT_026381</name>
</gene>
<feature type="domain" description="DNA helicase Pif1-like DEAD-box helicase" evidence="2">
    <location>
        <begin position="174"/>
        <end position="380"/>
    </location>
</feature>
<dbReference type="Pfam" id="PF03917">
    <property type="entry name" value="GSH_synth_ATP"/>
    <property type="match status" value="1"/>
</dbReference>
<accession>A0ABD2KPR8</accession>
<keyword evidence="5" id="KW-1185">Reference proteome</keyword>
<keyword evidence="1" id="KW-0233">DNA recombination</keyword>
<dbReference type="GO" id="GO:0006281">
    <property type="term" value="P:DNA repair"/>
    <property type="evidence" value="ECO:0007669"/>
    <property type="project" value="UniProtKB-KW"/>
</dbReference>
<evidence type="ECO:0000259" key="3">
    <source>
        <dbReference type="Pfam" id="PF21530"/>
    </source>
</evidence>
<protein>
    <recommendedName>
        <fullName evidence="1">ATP-dependent DNA helicase</fullName>
        <ecNumber evidence="1">5.6.2.3</ecNumber>
    </recommendedName>
</protein>
<dbReference type="InterPro" id="IPR010285">
    <property type="entry name" value="DNA_helicase_pif1-like_DEAD"/>
</dbReference>
<dbReference type="Gene3D" id="3.40.50.1760">
    <property type="entry name" value="Glutathione synthase, substrate-binding domain superfamily, eukaryotic"/>
    <property type="match status" value="1"/>
</dbReference>
<proteinExistence type="inferred from homology"/>
<reference evidence="4 5" key="1">
    <citation type="submission" date="2024-10" db="EMBL/GenBank/DDBJ databases">
        <authorList>
            <person name="Kim D."/>
        </authorList>
    </citation>
    <scope>NUCLEOTIDE SEQUENCE [LARGE SCALE GENOMIC DNA]</scope>
    <source>
        <strain evidence="4">BH-2024</strain>
    </source>
</reference>
<dbReference type="Proteomes" id="UP001620626">
    <property type="component" value="Unassembled WGS sequence"/>
</dbReference>
<dbReference type="InterPro" id="IPR014049">
    <property type="entry name" value="Glutathione_synthase_N_euk"/>
</dbReference>
<name>A0ABD2KPR8_9BILA</name>
<dbReference type="Gene3D" id="3.30.470.20">
    <property type="entry name" value="ATP-grasp fold, B domain"/>
    <property type="match status" value="1"/>
</dbReference>
<evidence type="ECO:0000259" key="2">
    <source>
        <dbReference type="Pfam" id="PF05970"/>
    </source>
</evidence>
<comment type="similarity">
    <text evidence="1">Belongs to the helicase family.</text>
</comment>
<dbReference type="SUPFAM" id="SSF56059">
    <property type="entry name" value="Glutathione synthetase ATP-binding domain-like"/>
    <property type="match status" value="1"/>
</dbReference>
<sequence length="1000" mass="114264">MVKVSPAEPERYHLRLLLLNVKGACSYDDLKTVIDANGNVNVCETFSSACLERGLIRNDEEWKRALEEAESFEMPWKLREFFALILVHCNPAKPEELWNMFKDSLSEDFCRSFRKELAYAKAYKEISLSIMKAGKTLADFPTMEQINVDDDVEQVFDLAEELDLGQRDYALMYAEQREICDEILHRIWNPVNEPAFYFLSGPGGTGKTHVNKTIVHMLRGQKKKVCTMAFTGIAATLLPAGRTLHNRFGLTLDMSNSSISPRSKAWQELKDTDLFICDEAPMINKRAMRTLDEKLKEIMNNGIAFGGKVMLWTGDFRQTLPIQKHATRAEMVNSTIKRSEYWRLAIRYKLTKNMRALATEQEFARDLLEIGSGKWNNENDEIILPENCISNGDLAEEIFGQCIVLENWNEMAKSAILAPKNVDVSEMNNKVLEMLAGEEVVYTSIDLAQDENRQRADEYLDEYLNALNPSGFPRHKLRLKKNAIVLLMRNLNIEMGLCNGARMKVEQMQPNLIVCKILTGDKAGQTVYIPRITLCCSEDYPFDLHRHQFPLMLAFAMTINKAQEDAQQSGDHKFLLGQIDEAKKWALENGLIFKPGRLAPFTHVPFSLFPSPFPRALFHKAVDVQKSLQLLYFRAMRDFDFLKEMHRAQTETNEEFRQTVDFIENCYKDGFKQPLTLFCQRADYMAHESEANNEKKLELKQANADTSPPALPPNHTDTMVAKALHMAWGLIPSWHKIPKFGQFFGQSPAARPPNHTDTMVAKALYMAWNEFGNSEAVILFLHFSPVDKLLIESYEVENEVERISNGRTKCVFLLLREAIERLKLHPKNFSLILDDKYLVAVAVHRYSSATPRELTFTREIIRRSTAIQDSYRSLLAHTKRMQQLFTMPGVVERFFPHPEEAHMVKAIREVLTKSWSIGEGDEEAEEIIKNHFIFPDSAPLLNIEATPELSIFGCLLGNIEDGTVLKQFSGEAHVMRTKLATENEGGIWKGKSVCDSPLLV</sequence>
<dbReference type="Pfam" id="PF21530">
    <property type="entry name" value="Pif1_2B_dom"/>
    <property type="match status" value="1"/>
</dbReference>
<comment type="catalytic activity">
    <reaction evidence="1">
        <text>ATP + H2O = ADP + phosphate + H(+)</text>
        <dbReference type="Rhea" id="RHEA:13065"/>
        <dbReference type="ChEBI" id="CHEBI:15377"/>
        <dbReference type="ChEBI" id="CHEBI:15378"/>
        <dbReference type="ChEBI" id="CHEBI:30616"/>
        <dbReference type="ChEBI" id="CHEBI:43474"/>
        <dbReference type="ChEBI" id="CHEBI:456216"/>
        <dbReference type="EC" id="5.6.2.3"/>
    </reaction>
</comment>
<comment type="caution">
    <text evidence="4">The sequence shown here is derived from an EMBL/GenBank/DDBJ whole genome shotgun (WGS) entry which is preliminary data.</text>
</comment>
<dbReference type="InterPro" id="IPR049163">
    <property type="entry name" value="Pif1-like_2B_dom"/>
</dbReference>
<dbReference type="EC" id="5.6.2.3" evidence="1"/>
<dbReference type="GO" id="GO:0043139">
    <property type="term" value="F:5'-3' DNA helicase activity"/>
    <property type="evidence" value="ECO:0007669"/>
    <property type="project" value="UniProtKB-EC"/>
</dbReference>
<evidence type="ECO:0000256" key="1">
    <source>
        <dbReference type="RuleBase" id="RU363044"/>
    </source>
</evidence>
<dbReference type="SUPFAM" id="SSF52540">
    <property type="entry name" value="P-loop containing nucleoside triphosphate hydrolases"/>
    <property type="match status" value="2"/>
</dbReference>
<keyword evidence="1" id="KW-0378">Hydrolase</keyword>
<keyword evidence="1" id="KW-0347">Helicase</keyword>
<dbReference type="Gene3D" id="3.30.1490.80">
    <property type="match status" value="1"/>
</dbReference>
<dbReference type="Gene3D" id="3.40.50.300">
    <property type="entry name" value="P-loop containing nucleotide triphosphate hydrolases"/>
    <property type="match status" value="1"/>
</dbReference>
<dbReference type="InterPro" id="IPR027417">
    <property type="entry name" value="P-loop_NTPase"/>
</dbReference>
<dbReference type="GO" id="GO:0016787">
    <property type="term" value="F:hydrolase activity"/>
    <property type="evidence" value="ECO:0007669"/>
    <property type="project" value="UniProtKB-KW"/>
</dbReference>
<dbReference type="GO" id="GO:0005524">
    <property type="term" value="F:ATP binding"/>
    <property type="evidence" value="ECO:0007669"/>
    <property type="project" value="UniProtKB-KW"/>
</dbReference>
<dbReference type="EMBL" id="JBICBT010000694">
    <property type="protein sequence ID" value="KAL3104886.1"/>
    <property type="molecule type" value="Genomic_DNA"/>
</dbReference>
<feature type="domain" description="DNA helicase Pif1-like 2B" evidence="3">
    <location>
        <begin position="462"/>
        <end position="507"/>
    </location>
</feature>
<dbReference type="InterPro" id="IPR037013">
    <property type="entry name" value="GSH-S_sub-bd_sf"/>
</dbReference>
<dbReference type="AlphaFoldDB" id="A0ABD2KPR8"/>
<evidence type="ECO:0000313" key="5">
    <source>
        <dbReference type="Proteomes" id="UP001620626"/>
    </source>
</evidence>
<dbReference type="Pfam" id="PF05970">
    <property type="entry name" value="PIF1"/>
    <property type="match status" value="1"/>
</dbReference>
<comment type="cofactor">
    <cofactor evidence="1">
        <name>Mg(2+)</name>
        <dbReference type="ChEBI" id="CHEBI:18420"/>
    </cofactor>
</comment>
<keyword evidence="1" id="KW-0234">DNA repair</keyword>
<evidence type="ECO:0000313" key="4">
    <source>
        <dbReference type="EMBL" id="KAL3104886.1"/>
    </source>
</evidence>
<dbReference type="PANTHER" id="PTHR10492:SF57">
    <property type="entry name" value="ATP-DEPENDENT DNA HELICASE"/>
    <property type="match status" value="1"/>
</dbReference>
<keyword evidence="1" id="KW-0227">DNA damage</keyword>
<keyword evidence="1" id="KW-0547">Nucleotide-binding</keyword>
<keyword evidence="1" id="KW-0067">ATP-binding</keyword>
<dbReference type="PANTHER" id="PTHR10492">
    <property type="match status" value="1"/>
</dbReference>
<organism evidence="4 5">
    <name type="scientific">Heterodera trifolii</name>
    <dbReference type="NCBI Taxonomy" id="157864"/>
    <lineage>
        <taxon>Eukaryota</taxon>
        <taxon>Metazoa</taxon>
        <taxon>Ecdysozoa</taxon>
        <taxon>Nematoda</taxon>
        <taxon>Chromadorea</taxon>
        <taxon>Rhabditida</taxon>
        <taxon>Tylenchina</taxon>
        <taxon>Tylenchomorpha</taxon>
        <taxon>Tylenchoidea</taxon>
        <taxon>Heteroderidae</taxon>
        <taxon>Heteroderinae</taxon>
        <taxon>Heterodera</taxon>
    </lineage>
</organism>
<dbReference type="InterPro" id="IPR005615">
    <property type="entry name" value="Glutathione_synthase"/>
</dbReference>